<organism evidence="2 3">
    <name type="scientific">Kribbella caucasensis</name>
    <dbReference type="NCBI Taxonomy" id="2512215"/>
    <lineage>
        <taxon>Bacteria</taxon>
        <taxon>Bacillati</taxon>
        <taxon>Actinomycetota</taxon>
        <taxon>Actinomycetes</taxon>
        <taxon>Propionibacteriales</taxon>
        <taxon>Kribbellaceae</taxon>
        <taxon>Kribbella</taxon>
    </lineage>
</organism>
<accession>A0A4R6KDU9</accession>
<comment type="caution">
    <text evidence="2">The sequence shown here is derived from an EMBL/GenBank/DDBJ whole genome shotgun (WGS) entry which is preliminary data.</text>
</comment>
<feature type="domain" description="Hemerythrin-like" evidence="1">
    <location>
        <begin position="12"/>
        <end position="129"/>
    </location>
</feature>
<evidence type="ECO:0000313" key="3">
    <source>
        <dbReference type="Proteomes" id="UP000295388"/>
    </source>
</evidence>
<dbReference type="PANTHER" id="PTHR35585:SF1">
    <property type="entry name" value="HHE DOMAIN PROTEIN (AFU_ORTHOLOGUE AFUA_4G00730)"/>
    <property type="match status" value="1"/>
</dbReference>
<dbReference type="EMBL" id="SNWQ01000008">
    <property type="protein sequence ID" value="TDO47986.1"/>
    <property type="molecule type" value="Genomic_DNA"/>
</dbReference>
<dbReference type="PANTHER" id="PTHR35585">
    <property type="entry name" value="HHE DOMAIN PROTEIN (AFU_ORTHOLOGUE AFUA_4G00730)"/>
    <property type="match status" value="1"/>
</dbReference>
<dbReference type="InterPro" id="IPR012312">
    <property type="entry name" value="Hemerythrin-like"/>
</dbReference>
<dbReference type="Pfam" id="PF01814">
    <property type="entry name" value="Hemerythrin"/>
    <property type="match status" value="1"/>
</dbReference>
<name>A0A4R6KDU9_9ACTN</name>
<reference evidence="2 3" key="1">
    <citation type="submission" date="2019-03" db="EMBL/GenBank/DDBJ databases">
        <title>Genomic Encyclopedia of Type Strains, Phase III (KMG-III): the genomes of soil and plant-associated and newly described type strains.</title>
        <authorList>
            <person name="Whitman W."/>
        </authorList>
    </citation>
    <scope>NUCLEOTIDE SEQUENCE [LARGE SCALE GENOMIC DNA]</scope>
    <source>
        <strain evidence="2 3">VKM Ac-2527</strain>
    </source>
</reference>
<dbReference type="AlphaFoldDB" id="A0A4R6KDU9"/>
<evidence type="ECO:0000259" key="1">
    <source>
        <dbReference type="Pfam" id="PF01814"/>
    </source>
</evidence>
<dbReference type="Proteomes" id="UP000295388">
    <property type="component" value="Unassembled WGS sequence"/>
</dbReference>
<proteinExistence type="predicted"/>
<dbReference type="CDD" id="cd12108">
    <property type="entry name" value="Hr-like"/>
    <property type="match status" value="1"/>
</dbReference>
<sequence>MTSTDGDTNRDMIDVLTADHREVENLTDQITATVDPEERRDLADQLIAELVRHSVAEEMYVYPAMRDHLPNGEQAVEHDIQEHKELETLMKQLEGADTDSAEFEDVLGNLRQALLDHVQDEETTQFPQLRAHVPAATLVELKEKVELAKKVAPTRPHPAAPNAELFHKLVGPGVGLVDRLRDRLTGRST</sequence>
<dbReference type="Gene3D" id="1.20.120.520">
    <property type="entry name" value="nmb1532 protein domain like"/>
    <property type="match status" value="1"/>
</dbReference>
<dbReference type="OrthoDB" id="9793637at2"/>
<dbReference type="RefSeq" id="WP_133801410.1">
    <property type="nucleotide sequence ID" value="NZ_SNWQ01000008.1"/>
</dbReference>
<keyword evidence="3" id="KW-1185">Reference proteome</keyword>
<evidence type="ECO:0000313" key="2">
    <source>
        <dbReference type="EMBL" id="TDO47986.1"/>
    </source>
</evidence>
<protein>
    <submittedName>
        <fullName evidence="2">Hemerythrin HHE cation binding domain-containing protein</fullName>
    </submittedName>
</protein>
<gene>
    <name evidence="2" type="ORF">EV643_108303</name>
</gene>